<dbReference type="OrthoDB" id="9785691at2"/>
<keyword evidence="3" id="KW-1185">Reference proteome</keyword>
<keyword evidence="1" id="KW-0472">Membrane</keyword>
<reference evidence="3" key="1">
    <citation type="submission" date="2017-11" db="EMBL/GenBank/DDBJ databases">
        <authorList>
            <person name="Kuznetsova I."/>
            <person name="Sazanova A."/>
            <person name="Chirak E."/>
            <person name="Safronova V."/>
            <person name="Willems A."/>
        </authorList>
    </citation>
    <scope>NUCLEOTIDE SEQUENCE [LARGE SCALE GENOMIC DNA]</scope>
    <source>
        <strain evidence="3">STM 196</strain>
    </source>
</reference>
<proteinExistence type="predicted"/>
<evidence type="ECO:0000313" key="2">
    <source>
        <dbReference type="EMBL" id="PSH70588.1"/>
    </source>
</evidence>
<sequence length="238" mass="26636">MTRILHRLIAIGLYACLFMSVFLGVWSLLRTDTYRQETDLILSQAAEIRWRVSQSKEYAVRISGYLELASKTGERNPALWQNVQLLRFNLNLLTQLSYVPSFVDARNMASLQQAILLLDTKIAPAAFAPEDYQTALQSIGIIDCNLARVNGATIDYSQALSATAHVAIDAAFNRLVFFGALSVLLMSTVAFAQFTRMSRTKEHIRSFSMLFAHMTGRASPPCDCSLAISMTTRCRRPK</sequence>
<protein>
    <recommendedName>
        <fullName evidence="4">CHASE3 domain-containing protein</fullName>
    </recommendedName>
</protein>
<evidence type="ECO:0008006" key="4">
    <source>
        <dbReference type="Google" id="ProtNLM"/>
    </source>
</evidence>
<keyword evidence="1" id="KW-1133">Transmembrane helix</keyword>
<dbReference type="Proteomes" id="UP000241444">
    <property type="component" value="Unassembled WGS sequence"/>
</dbReference>
<feature type="transmembrane region" description="Helical" evidence="1">
    <location>
        <begin position="7"/>
        <end position="29"/>
    </location>
</feature>
<name>A0A2P7BVT7_9HYPH</name>
<gene>
    <name evidence="2" type="ORF">CU102_00565</name>
</gene>
<dbReference type="RefSeq" id="WP_106709024.1">
    <property type="nucleotide sequence ID" value="NZ_PGGO01000001.1"/>
</dbReference>
<keyword evidence="1" id="KW-0812">Transmembrane</keyword>
<feature type="transmembrane region" description="Helical" evidence="1">
    <location>
        <begin position="175"/>
        <end position="195"/>
    </location>
</feature>
<evidence type="ECO:0000313" key="3">
    <source>
        <dbReference type="Proteomes" id="UP000241444"/>
    </source>
</evidence>
<dbReference type="EMBL" id="PGGO01000001">
    <property type="protein sequence ID" value="PSH70588.1"/>
    <property type="molecule type" value="Genomic_DNA"/>
</dbReference>
<dbReference type="AlphaFoldDB" id="A0A2P7BVT7"/>
<organism evidence="2 3">
    <name type="scientific">Phyllobacterium brassicacearum</name>
    <dbReference type="NCBI Taxonomy" id="314235"/>
    <lineage>
        <taxon>Bacteria</taxon>
        <taxon>Pseudomonadati</taxon>
        <taxon>Pseudomonadota</taxon>
        <taxon>Alphaproteobacteria</taxon>
        <taxon>Hyphomicrobiales</taxon>
        <taxon>Phyllobacteriaceae</taxon>
        <taxon>Phyllobacterium</taxon>
    </lineage>
</organism>
<comment type="caution">
    <text evidence="2">The sequence shown here is derived from an EMBL/GenBank/DDBJ whole genome shotgun (WGS) entry which is preliminary data.</text>
</comment>
<accession>A0A2P7BVT7</accession>
<evidence type="ECO:0000256" key="1">
    <source>
        <dbReference type="SAM" id="Phobius"/>
    </source>
</evidence>